<dbReference type="EMBL" id="HBEA01014288">
    <property type="protein sequence ID" value="CAD8261421.1"/>
    <property type="molecule type" value="Transcribed_RNA"/>
</dbReference>
<name>A0A6U0VRK9_9STRA</name>
<gene>
    <name evidence="2" type="ORF">PPYR1160_LOCUS10923</name>
    <name evidence="3" type="ORF">PPYR1160_LOCUS10924</name>
</gene>
<organism evidence="2">
    <name type="scientific">Pinguiococcus pyrenoidosus</name>
    <dbReference type="NCBI Taxonomy" id="172671"/>
    <lineage>
        <taxon>Eukaryota</taxon>
        <taxon>Sar</taxon>
        <taxon>Stramenopiles</taxon>
        <taxon>Ochrophyta</taxon>
        <taxon>Pinguiophyceae</taxon>
        <taxon>Pinguiochrysidales</taxon>
        <taxon>Pinguiochrysidaceae</taxon>
        <taxon>Pinguiococcus</taxon>
    </lineage>
</organism>
<dbReference type="AlphaFoldDB" id="A0A6U0VRK9"/>
<protein>
    <submittedName>
        <fullName evidence="2">Uncharacterized protein</fullName>
    </submittedName>
</protein>
<proteinExistence type="predicted"/>
<evidence type="ECO:0000313" key="2">
    <source>
        <dbReference type="EMBL" id="CAD8261421.1"/>
    </source>
</evidence>
<accession>A0A6U0VRK9</accession>
<reference evidence="2" key="1">
    <citation type="submission" date="2021-01" db="EMBL/GenBank/DDBJ databases">
        <authorList>
            <person name="Corre E."/>
            <person name="Pelletier E."/>
            <person name="Niang G."/>
            <person name="Scheremetjew M."/>
            <person name="Finn R."/>
            <person name="Kale V."/>
            <person name="Holt S."/>
            <person name="Cochrane G."/>
            <person name="Meng A."/>
            <person name="Brown T."/>
            <person name="Cohen L."/>
        </authorList>
    </citation>
    <scope>NUCLEOTIDE SEQUENCE</scope>
    <source>
        <strain evidence="2">CCMP2078</strain>
    </source>
</reference>
<feature type="region of interest" description="Disordered" evidence="1">
    <location>
        <begin position="1"/>
        <end position="21"/>
    </location>
</feature>
<evidence type="ECO:0000313" key="3">
    <source>
        <dbReference type="EMBL" id="CAD8261422.1"/>
    </source>
</evidence>
<dbReference type="EMBL" id="HBEA01014289">
    <property type="protein sequence ID" value="CAD8261422.1"/>
    <property type="molecule type" value="Transcribed_RNA"/>
</dbReference>
<evidence type="ECO:0000256" key="1">
    <source>
        <dbReference type="SAM" id="MobiDB-lite"/>
    </source>
</evidence>
<sequence length="269" mass="28810">MSTTLSSCGTETEAKEAAAERPSAGGYHLCGAIGASDVTLHDAAIRQNLRELGARPDVAAQAALARRTLENADLLSAWQPSERRMRPQEIWSPLADAARFELSEYFAACGIGLDGLPPERDAVSDALVEAAVLSSEDAEELMRAGLFSEACEVYLNVAAFAPASAFLLLRLAQCLAAIHGKGKLGHVLALLSAAVSIEPWNKHLLQWSETLLRLLRREPLEAGVVGDALADRQDPLRLGTLPASEGMLTALFKILEDASQEQDRESVGR</sequence>